<keyword evidence="6" id="KW-1185">Reference proteome</keyword>
<dbReference type="InterPro" id="IPR033412">
    <property type="entry name" value="PFOR_II"/>
</dbReference>
<evidence type="ECO:0000259" key="4">
    <source>
        <dbReference type="Pfam" id="PF17147"/>
    </source>
</evidence>
<dbReference type="InterPro" id="IPR029061">
    <property type="entry name" value="THDP-binding"/>
</dbReference>
<dbReference type="FunFam" id="3.40.50.970:FF:000022">
    <property type="entry name" value="2-oxoglutarate ferredoxin oxidoreductase alpha subunit"/>
    <property type="match status" value="1"/>
</dbReference>
<dbReference type="Pfam" id="PF01855">
    <property type="entry name" value="POR_N"/>
    <property type="match status" value="1"/>
</dbReference>
<dbReference type="OrthoDB" id="9794954at2"/>
<dbReference type="InterPro" id="IPR022367">
    <property type="entry name" value="2-oxoacid/accept_OxRdtase_asu"/>
</dbReference>
<dbReference type="PANTHER" id="PTHR32154">
    <property type="entry name" value="PYRUVATE-FLAVODOXIN OXIDOREDUCTASE-RELATED"/>
    <property type="match status" value="1"/>
</dbReference>
<dbReference type="InterPro" id="IPR050722">
    <property type="entry name" value="Pyruvate:ferred/Flavod_OxRd"/>
</dbReference>
<dbReference type="Gene3D" id="3.40.920.10">
    <property type="entry name" value="Pyruvate-ferredoxin oxidoreductase, PFOR, domain III"/>
    <property type="match status" value="1"/>
</dbReference>
<evidence type="ECO:0000256" key="1">
    <source>
        <dbReference type="ARBA" id="ARBA00023002"/>
    </source>
</evidence>
<dbReference type="SUPFAM" id="SSF53323">
    <property type="entry name" value="Pyruvate-ferredoxin oxidoreductase, PFOR, domain III"/>
    <property type="match status" value="1"/>
</dbReference>
<dbReference type="GO" id="GO:0006979">
    <property type="term" value="P:response to oxidative stress"/>
    <property type="evidence" value="ECO:0007669"/>
    <property type="project" value="TreeGrafter"/>
</dbReference>
<dbReference type="RefSeq" id="WP_011358666.1">
    <property type="nucleotide sequence ID" value="NC_007512.1"/>
</dbReference>
<dbReference type="InterPro" id="IPR002880">
    <property type="entry name" value="Pyrv_Fd/Flavodoxin_OxRdtase_N"/>
</dbReference>
<dbReference type="PANTHER" id="PTHR32154:SF20">
    <property type="entry name" value="2-OXOGLUTARATE OXIDOREDUCTASE SUBUNIT KORA"/>
    <property type="match status" value="1"/>
</dbReference>
<dbReference type="AlphaFoldDB" id="Q3B1I5"/>
<dbReference type="Pfam" id="PF01558">
    <property type="entry name" value="POR"/>
    <property type="match status" value="1"/>
</dbReference>
<sequence>MTDTKTTTRQVNVTSKTSVTVLFAGDSGDGMQLTGTQFANTVAVYGSDLNTFPNFPSEIRAPAGTISGVSGFQMQFGSTAVYTPGAKFDVLIAMNAAALKSNIDKLHHGGIIITDTDGFDAKNLKLSGYGEGNSPLEDGSLQDYTLFEIPVVSLTRAALADTGLSVKNIDRCKNMFILGILYWLYSLPIDTTVKTLQTKFKNKADIAEANIKAVQAGYNFGDETDMFAQFGRFEVGPAAMKKGTYRRVTGNEAAAIGLAAASKKAGLKLFLGSYPITPATEILQALANMKKWGVKTFQAEDEIAGVLSSIGASYGGALAATSTSGPGLALKSEALGLAVIMELPLVVMNVQRGGPSTGLPTKPEQSDLFIAMYGRHGDAPMPVIAAYSPVDCFYAAYEAAKIAVEHMTPVICLTDGYLAFSSEPMLIPSPDSLLEVKPVFAKPRNEGDDPYLPYKRNQLGVREWAVPGTKGLEHRVGGLEKANETGNVSHDPLNHQLMTDLRMEKVARIADCIPLQTIDNGAEKGDLLVLGWGSTYGAIKIAVDRALKAGHSVAHAHLRYLNPFPKNLGEILRNYKKVLIPENNCGQLLLMIRDQFLIEPVAFNKVEGLPFNEMEIEAKITDIVKEL</sequence>
<feature type="domain" description="Pyruvate:ferredoxin oxidoreductase core" evidence="4">
    <location>
        <begin position="526"/>
        <end position="596"/>
    </location>
</feature>
<evidence type="ECO:0000313" key="5">
    <source>
        <dbReference type="EMBL" id="ABB24796.1"/>
    </source>
</evidence>
<dbReference type="HOGENOM" id="CLU_017038_1_0_10"/>
<accession>Q3B1I5</accession>
<protein>
    <submittedName>
        <fullName evidence="5">2-oxoglutarate ferredoxin oxidoreductase, alpha subunit</fullName>
    </submittedName>
</protein>
<evidence type="ECO:0000259" key="3">
    <source>
        <dbReference type="Pfam" id="PF01855"/>
    </source>
</evidence>
<dbReference type="InterPro" id="IPR019752">
    <property type="entry name" value="Pyrv/ketoisovalerate_OxRed_cat"/>
</dbReference>
<dbReference type="CDD" id="cd07034">
    <property type="entry name" value="TPP_PYR_PFOR_IOR-alpha_like"/>
    <property type="match status" value="1"/>
</dbReference>
<dbReference type="SUPFAM" id="SSF52518">
    <property type="entry name" value="Thiamin diphosphate-binding fold (THDP-binding)"/>
    <property type="match status" value="1"/>
</dbReference>
<dbReference type="Proteomes" id="UP000002709">
    <property type="component" value="Chromosome"/>
</dbReference>
<dbReference type="Gene3D" id="3.40.50.920">
    <property type="match status" value="1"/>
</dbReference>
<name>Q3B1I5_CHLL3</name>
<dbReference type="Pfam" id="PF17147">
    <property type="entry name" value="PFOR_II"/>
    <property type="match status" value="1"/>
</dbReference>
<dbReference type="eggNOG" id="COG1014">
    <property type="taxonomic scope" value="Bacteria"/>
</dbReference>
<feature type="domain" description="Pyruvate flavodoxin/ferredoxin oxidoreductase pyrimidine binding" evidence="3">
    <location>
        <begin position="270"/>
        <end position="483"/>
    </location>
</feature>
<reference evidence="6" key="1">
    <citation type="submission" date="2005-08" db="EMBL/GenBank/DDBJ databases">
        <title>Complete sequence of Pelodictyon luteolum DSM 273.</title>
        <authorList>
            <consortium name="US DOE Joint Genome Institute"/>
            <person name="Copeland A."/>
            <person name="Lucas S."/>
            <person name="Lapidus A."/>
            <person name="Barry K."/>
            <person name="Detter J.C."/>
            <person name="Glavina T."/>
            <person name="Hammon N."/>
            <person name="Israni S."/>
            <person name="Pitluck S."/>
            <person name="Bryant D."/>
            <person name="Schmutz J."/>
            <person name="Larimer F."/>
            <person name="Land M."/>
            <person name="Kyrpides N."/>
            <person name="Ivanova N."/>
            <person name="Richardson P."/>
        </authorList>
    </citation>
    <scope>NUCLEOTIDE SEQUENCE [LARGE SCALE GENOMIC DNA]</scope>
    <source>
        <strain evidence="6">DSM 273 / BCRC 81028 / 2530</strain>
    </source>
</reference>
<dbReference type="Gene3D" id="3.40.50.970">
    <property type="match status" value="1"/>
</dbReference>
<dbReference type="SUPFAM" id="SSF52922">
    <property type="entry name" value="TK C-terminal domain-like"/>
    <property type="match status" value="1"/>
</dbReference>
<dbReference type="GO" id="GO:0016903">
    <property type="term" value="F:oxidoreductase activity, acting on the aldehyde or oxo group of donors"/>
    <property type="evidence" value="ECO:0007669"/>
    <property type="project" value="InterPro"/>
</dbReference>
<proteinExistence type="predicted"/>
<dbReference type="STRING" id="319225.Plut_1954"/>
<organism evidence="5 6">
    <name type="scientific">Chlorobium luteolum (strain DSM 273 / BCRC 81028 / 2530)</name>
    <name type="common">Pelodictyon luteolum</name>
    <dbReference type="NCBI Taxonomy" id="319225"/>
    <lineage>
        <taxon>Bacteria</taxon>
        <taxon>Pseudomonadati</taxon>
        <taxon>Chlorobiota</taxon>
        <taxon>Chlorobiia</taxon>
        <taxon>Chlorobiales</taxon>
        <taxon>Chlorobiaceae</taxon>
        <taxon>Chlorobium/Pelodictyon group</taxon>
        <taxon>Pelodictyon</taxon>
    </lineage>
</organism>
<keyword evidence="1" id="KW-0560">Oxidoreductase</keyword>
<feature type="domain" description="Pyruvate/ketoisovalerate oxidoreductase catalytic" evidence="2">
    <location>
        <begin position="28"/>
        <end position="219"/>
    </location>
</feature>
<dbReference type="NCBIfam" id="TIGR03710">
    <property type="entry name" value="OAFO_sf"/>
    <property type="match status" value="1"/>
</dbReference>
<dbReference type="KEGG" id="plt:Plut_1954"/>
<dbReference type="EMBL" id="CP000096">
    <property type="protein sequence ID" value="ABB24796.1"/>
    <property type="molecule type" value="Genomic_DNA"/>
</dbReference>
<gene>
    <name evidence="5" type="ordered locus">Plut_1954</name>
</gene>
<dbReference type="eggNOG" id="COG0674">
    <property type="taxonomic scope" value="Bacteria"/>
</dbReference>
<evidence type="ECO:0000313" key="6">
    <source>
        <dbReference type="Proteomes" id="UP000002709"/>
    </source>
</evidence>
<dbReference type="InterPro" id="IPR009014">
    <property type="entry name" value="Transketo_C/PFOR_II"/>
</dbReference>
<evidence type="ECO:0000259" key="2">
    <source>
        <dbReference type="Pfam" id="PF01558"/>
    </source>
</evidence>
<dbReference type="InterPro" id="IPR002869">
    <property type="entry name" value="Pyrv_flavodox_OxRed_cen"/>
</dbReference>